<dbReference type="SUPFAM" id="SSF68906">
    <property type="entry name" value="SAP domain"/>
    <property type="match status" value="1"/>
</dbReference>
<sequence>MAEKKGQKRTFISISSSSEQDEEEEQSQSEYDGVEDSIGTSTSCDDDDDDDDDESQSDGQECEVDESSDYDDGNGDVQSVCDRIIGLLREGSDLRELNLAECKAYLRKHGLRLSGAKAECIQRIKEHWRFDKVTRRGCLIGKRSIAGRIVKESYGADKQQHTFTVRLGKRWKNEAERSKVLAEKHKRGAAARYVRGLKKKRKKLSTYSAAKHQKHSRYKPSRTKQTTERHGENYADRREKRAVRNATPKARHQKPVQARQNKTKQSRNSRASTSYTRHENLARPLEGRDPTFHPYSHPSQAVGEFYRQRAPLGSPSLPMSLPHFRPWADSYIMPSSESRGFNHSSYPHYAYPNPYYEAESRNFNRFPEFMNPYNPLYPYSSQTETFDQRKYGL</sequence>
<organism evidence="3 4">
    <name type="scientific">Escallonia rubra</name>
    <dbReference type="NCBI Taxonomy" id="112253"/>
    <lineage>
        <taxon>Eukaryota</taxon>
        <taxon>Viridiplantae</taxon>
        <taxon>Streptophyta</taxon>
        <taxon>Embryophyta</taxon>
        <taxon>Tracheophyta</taxon>
        <taxon>Spermatophyta</taxon>
        <taxon>Magnoliopsida</taxon>
        <taxon>eudicotyledons</taxon>
        <taxon>Gunneridae</taxon>
        <taxon>Pentapetalae</taxon>
        <taxon>asterids</taxon>
        <taxon>campanulids</taxon>
        <taxon>Escalloniales</taxon>
        <taxon>Escalloniaceae</taxon>
        <taxon>Escallonia</taxon>
    </lineage>
</organism>
<dbReference type="InterPro" id="IPR036361">
    <property type="entry name" value="SAP_dom_sf"/>
</dbReference>
<evidence type="ECO:0000259" key="2">
    <source>
        <dbReference type="PROSITE" id="PS50800"/>
    </source>
</evidence>
<accession>A0AA88QDQ5</accession>
<evidence type="ECO:0000313" key="3">
    <source>
        <dbReference type="EMBL" id="KAK2967548.1"/>
    </source>
</evidence>
<feature type="region of interest" description="Disordered" evidence="1">
    <location>
        <begin position="195"/>
        <end position="294"/>
    </location>
</feature>
<dbReference type="PROSITE" id="PS50800">
    <property type="entry name" value="SAP"/>
    <property type="match status" value="1"/>
</dbReference>
<feature type="compositionally biased region" description="Acidic residues" evidence="1">
    <location>
        <begin position="44"/>
        <end position="74"/>
    </location>
</feature>
<dbReference type="Proteomes" id="UP001187471">
    <property type="component" value="Unassembled WGS sequence"/>
</dbReference>
<feature type="compositionally biased region" description="Acidic residues" evidence="1">
    <location>
        <begin position="19"/>
        <end position="35"/>
    </location>
</feature>
<proteinExistence type="predicted"/>
<feature type="compositionally biased region" description="Basic residues" evidence="1">
    <location>
        <begin position="211"/>
        <end position="222"/>
    </location>
</feature>
<evidence type="ECO:0000313" key="4">
    <source>
        <dbReference type="Proteomes" id="UP001187471"/>
    </source>
</evidence>
<feature type="domain" description="SAP" evidence="2">
    <location>
        <begin position="94"/>
        <end position="128"/>
    </location>
</feature>
<feature type="compositionally biased region" description="Basic and acidic residues" evidence="1">
    <location>
        <begin position="225"/>
        <end position="239"/>
    </location>
</feature>
<dbReference type="AlphaFoldDB" id="A0AA88QDQ5"/>
<dbReference type="InterPro" id="IPR003034">
    <property type="entry name" value="SAP_dom"/>
</dbReference>
<dbReference type="Gene3D" id="1.10.720.30">
    <property type="entry name" value="SAP domain"/>
    <property type="match status" value="1"/>
</dbReference>
<dbReference type="InterPro" id="IPR056116">
    <property type="entry name" value="DUF7699"/>
</dbReference>
<name>A0AA88QDQ5_9ASTE</name>
<dbReference type="EMBL" id="JAVXUO010003001">
    <property type="protein sequence ID" value="KAK2967548.1"/>
    <property type="molecule type" value="Genomic_DNA"/>
</dbReference>
<comment type="caution">
    <text evidence="3">The sequence shown here is derived from an EMBL/GenBank/DDBJ whole genome shotgun (WGS) entry which is preliminary data.</text>
</comment>
<dbReference type="PANTHER" id="PTHR35323">
    <property type="entry name" value="SAP DOMAIN-CONTAINING PROTEIN"/>
    <property type="match status" value="1"/>
</dbReference>
<feature type="region of interest" description="Disordered" evidence="1">
    <location>
        <begin position="1"/>
        <end position="75"/>
    </location>
</feature>
<dbReference type="Pfam" id="PF24766">
    <property type="entry name" value="DUF7699"/>
    <property type="match status" value="1"/>
</dbReference>
<gene>
    <name evidence="3" type="ORF">RJ640_030419</name>
</gene>
<dbReference type="PANTHER" id="PTHR35323:SF2">
    <property type="entry name" value="SAP DOMAIN-CONTAINING PROTEIN"/>
    <property type="match status" value="1"/>
</dbReference>
<keyword evidence="4" id="KW-1185">Reference proteome</keyword>
<protein>
    <recommendedName>
        <fullName evidence="2">SAP domain-containing protein</fullName>
    </recommendedName>
</protein>
<feature type="compositionally biased region" description="Basic and acidic residues" evidence="1">
    <location>
        <begin position="276"/>
        <end position="291"/>
    </location>
</feature>
<feature type="compositionally biased region" description="Basic residues" evidence="1">
    <location>
        <begin position="195"/>
        <end position="204"/>
    </location>
</feature>
<evidence type="ECO:0000256" key="1">
    <source>
        <dbReference type="SAM" id="MobiDB-lite"/>
    </source>
</evidence>
<reference evidence="3" key="1">
    <citation type="submission" date="2022-12" db="EMBL/GenBank/DDBJ databases">
        <title>Draft genome assemblies for two species of Escallonia (Escalloniales).</title>
        <authorList>
            <person name="Chanderbali A."/>
            <person name="Dervinis C."/>
            <person name="Anghel I."/>
            <person name="Soltis D."/>
            <person name="Soltis P."/>
            <person name="Zapata F."/>
        </authorList>
    </citation>
    <scope>NUCLEOTIDE SEQUENCE</scope>
    <source>
        <strain evidence="3">UCBG92.1500</strain>
        <tissue evidence="3">Leaf</tissue>
    </source>
</reference>